<evidence type="ECO:0000313" key="7">
    <source>
        <dbReference type="Proteomes" id="UP000663823"/>
    </source>
</evidence>
<dbReference type="AlphaFoldDB" id="A0A819KLD4"/>
<evidence type="ECO:0000256" key="3">
    <source>
        <dbReference type="PROSITE-ProRule" id="PRU00339"/>
    </source>
</evidence>
<feature type="region of interest" description="Disordered" evidence="4">
    <location>
        <begin position="1"/>
        <end position="36"/>
    </location>
</feature>
<dbReference type="InterPro" id="IPR003540">
    <property type="entry name" value="ADP-ribosyltransferase"/>
</dbReference>
<dbReference type="SMART" id="SM00028">
    <property type="entry name" value="TPR"/>
    <property type="match status" value="11"/>
</dbReference>
<feature type="compositionally biased region" description="Polar residues" evidence="4">
    <location>
        <begin position="1"/>
        <end position="20"/>
    </location>
</feature>
<dbReference type="Proteomes" id="UP000663823">
    <property type="component" value="Unassembled WGS sequence"/>
</dbReference>
<evidence type="ECO:0000259" key="5">
    <source>
        <dbReference type="Pfam" id="PF03496"/>
    </source>
</evidence>
<comment type="caution">
    <text evidence="6">The sequence shown here is derived from an EMBL/GenBank/DDBJ whole genome shotgun (WGS) entry which is preliminary data.</text>
</comment>
<feature type="repeat" description="TPR" evidence="3">
    <location>
        <begin position="853"/>
        <end position="886"/>
    </location>
</feature>
<dbReference type="SUPFAM" id="SSF48452">
    <property type="entry name" value="TPR-like"/>
    <property type="match status" value="3"/>
</dbReference>
<organism evidence="6 7">
    <name type="scientific">Rotaria sordida</name>
    <dbReference type="NCBI Taxonomy" id="392033"/>
    <lineage>
        <taxon>Eukaryota</taxon>
        <taxon>Metazoa</taxon>
        <taxon>Spiralia</taxon>
        <taxon>Gnathifera</taxon>
        <taxon>Rotifera</taxon>
        <taxon>Eurotatoria</taxon>
        <taxon>Bdelloidea</taxon>
        <taxon>Philodinida</taxon>
        <taxon>Philodinidae</taxon>
        <taxon>Rotaria</taxon>
    </lineage>
</organism>
<dbReference type="Pfam" id="PF13424">
    <property type="entry name" value="TPR_12"/>
    <property type="match status" value="5"/>
</dbReference>
<dbReference type="PANTHER" id="PTHR45641:SF19">
    <property type="entry name" value="NEPHROCYSTIN-3"/>
    <property type="match status" value="1"/>
</dbReference>
<feature type="repeat" description="TPR" evidence="3">
    <location>
        <begin position="644"/>
        <end position="677"/>
    </location>
</feature>
<feature type="non-terminal residue" evidence="6">
    <location>
        <position position="894"/>
    </location>
</feature>
<feature type="repeat" description="TPR" evidence="3">
    <location>
        <begin position="812"/>
        <end position="845"/>
    </location>
</feature>
<dbReference type="PROSITE" id="PS51996">
    <property type="entry name" value="TR_MART"/>
    <property type="match status" value="1"/>
</dbReference>
<name>A0A819KLD4_9BILA</name>
<dbReference type="Gene3D" id="3.90.176.10">
    <property type="entry name" value="Toxin ADP-ribosyltransferase, Chain A, domain 1"/>
    <property type="match status" value="1"/>
</dbReference>
<protein>
    <recommendedName>
        <fullName evidence="5">ADP ribosyltransferase domain-containing protein</fullName>
    </recommendedName>
</protein>
<proteinExistence type="predicted"/>
<keyword evidence="1" id="KW-0677">Repeat</keyword>
<feature type="repeat" description="TPR" evidence="3">
    <location>
        <begin position="770"/>
        <end position="803"/>
    </location>
</feature>
<feature type="repeat" description="TPR" evidence="3">
    <location>
        <begin position="518"/>
        <end position="551"/>
    </location>
</feature>
<gene>
    <name evidence="6" type="ORF">OTI717_LOCUS26400</name>
</gene>
<dbReference type="PROSITE" id="PS50005">
    <property type="entry name" value="TPR"/>
    <property type="match status" value="10"/>
</dbReference>
<evidence type="ECO:0000256" key="1">
    <source>
        <dbReference type="ARBA" id="ARBA00022737"/>
    </source>
</evidence>
<dbReference type="InterPro" id="IPR019734">
    <property type="entry name" value="TPR_rpt"/>
</dbReference>
<evidence type="ECO:0000256" key="4">
    <source>
        <dbReference type="SAM" id="MobiDB-lite"/>
    </source>
</evidence>
<dbReference type="PANTHER" id="PTHR45641">
    <property type="entry name" value="TETRATRICOPEPTIDE REPEAT PROTEIN (AFU_ORTHOLOGUE AFUA_6G03870)"/>
    <property type="match status" value="1"/>
</dbReference>
<feature type="repeat" description="TPR" evidence="3">
    <location>
        <begin position="602"/>
        <end position="635"/>
    </location>
</feature>
<dbReference type="PROSITE" id="PS50293">
    <property type="entry name" value="TPR_REGION"/>
    <property type="match status" value="5"/>
</dbReference>
<dbReference type="InterPro" id="IPR011990">
    <property type="entry name" value="TPR-like_helical_dom_sf"/>
</dbReference>
<dbReference type="PRINTS" id="PR00381">
    <property type="entry name" value="KINESINLIGHT"/>
</dbReference>
<evidence type="ECO:0000313" key="6">
    <source>
        <dbReference type="EMBL" id="CAF3951358.1"/>
    </source>
</evidence>
<accession>A0A819KLD4</accession>
<feature type="domain" description="ADP ribosyltransferase" evidence="5">
    <location>
        <begin position="254"/>
        <end position="408"/>
    </location>
</feature>
<dbReference type="EMBL" id="CAJOAX010005527">
    <property type="protein sequence ID" value="CAF3951358.1"/>
    <property type="molecule type" value="Genomic_DNA"/>
</dbReference>
<keyword evidence="2 3" id="KW-0802">TPR repeat</keyword>
<feature type="repeat" description="TPR" evidence="3">
    <location>
        <begin position="476"/>
        <end position="509"/>
    </location>
</feature>
<feature type="repeat" description="TPR" evidence="3">
    <location>
        <begin position="686"/>
        <end position="719"/>
    </location>
</feature>
<dbReference type="Gene3D" id="1.25.40.10">
    <property type="entry name" value="Tetratricopeptide repeat domain"/>
    <property type="match status" value="3"/>
</dbReference>
<reference evidence="6" key="1">
    <citation type="submission" date="2021-02" db="EMBL/GenBank/DDBJ databases">
        <authorList>
            <person name="Nowell W R."/>
        </authorList>
    </citation>
    <scope>NUCLEOTIDE SEQUENCE</scope>
</reference>
<feature type="repeat" description="TPR" evidence="3">
    <location>
        <begin position="438"/>
        <end position="471"/>
    </location>
</feature>
<feature type="repeat" description="TPR" evidence="3">
    <location>
        <begin position="560"/>
        <end position="593"/>
    </location>
</feature>
<evidence type="ECO:0000256" key="2">
    <source>
        <dbReference type="ARBA" id="ARBA00022803"/>
    </source>
</evidence>
<sequence length="894" mass="102839">MGCSASVTTDKSVVNSTIPANSPVHPHHSQDSIMNGEKGQQRVQEQDLVQNFLLVWLDSKLDESNEDFRNSIKQLQLTVDGIEKFRDVDECLKYISSFKNQKAFLIVSGALTENVVPRVHGMSQIHAVYIFCRKKSKYEQWETKEWPKVRGIFTEIDSICASVQQSARECDDDTVRITGELESSFMYTTFFKEIVLEIDFDEKKTIPELVDYACQQKVYAYNKIELEFINEFAQKYHGNIDNDPVQWYTAECFTYKMLNKALGNLDVNTLLKTGFFMHDLHQNIQQLHDEQLNDRDKPFPSIVYRGQTMTQQDFEIKIQPDKLMSYNNFLSTSELRNVAVGFIRPKLRSDNTKIGVLFIITIDPLIKSVPYARIAKFSKFPHEKEVLFSMHTVCRIRQIKEIQEEEMKIWQVKLTLTNDSIDEKLSNLTKQIRTEITGTGWQRMGLLLWKMGENDKAGQVFTMLLEQAPDDENNQAYCYNAIGLMKDKQGQYNVAIDFYEKSLAIYKKVLPPNHPDLAASYNNIGGVHNNMGDYSKALEFYEKAHKIFEKSLPSNHPSLAISYGNIGQVYKNMGDYSKALEFYEKSHKIFEKVLSSNHPDLASSYNNIGQVYNNMGDYSKALEFYEKDLEITKKALPSNHPDLATSYNNIGQVYHNMGDYSKALEFYEKSHKIFEKALSSNHPDLASSYNNIGQVYHNMGDYSKALEFYEKSLKIKEKALPPNHPDLAGSHLNFAACYERMGDYAAALKALQSANQIRQQAFQEGNPAFASTYSRFGRVYRSMKDYSKALDNFEKCLSIRQKALPENHPYLALTYSNIGDVHRLMGNYEKALAFHQKALNIQENVQCDPTNCATTYINLGETYREMKDYSTALTYFEKGLEIREKKLSKNHPDL</sequence>
<dbReference type="Pfam" id="PF03496">
    <property type="entry name" value="ADPrib_exo_Tox"/>
    <property type="match status" value="1"/>
</dbReference>
<dbReference type="Pfam" id="PF13181">
    <property type="entry name" value="TPR_8"/>
    <property type="match status" value="1"/>
</dbReference>
<dbReference type="SUPFAM" id="SSF56399">
    <property type="entry name" value="ADP-ribosylation"/>
    <property type="match status" value="1"/>
</dbReference>